<comment type="subunit">
    <text evidence="16">Component of the MRN complex composed of two heterodimers RAD50 and MRE11 associated with a single NBS1.</text>
</comment>
<keyword evidence="10 17" id="KW-0378">Hydrolase</keyword>
<dbReference type="InterPro" id="IPR007281">
    <property type="entry name" value="Mre11_DNA-bd"/>
</dbReference>
<comment type="similarity">
    <text evidence="4 17 19">Belongs to the MRE11/RAD32 family.</text>
</comment>
<evidence type="ECO:0000256" key="7">
    <source>
        <dbReference type="ARBA" id="ARBA00022723"/>
    </source>
</evidence>
<dbReference type="PANTHER" id="PTHR10139:SF1">
    <property type="entry name" value="DOUBLE-STRAND BREAK REPAIR PROTEIN MRE11"/>
    <property type="match status" value="1"/>
</dbReference>
<keyword evidence="5" id="KW-0158">Chromosome</keyword>
<dbReference type="GO" id="GO:0000723">
    <property type="term" value="P:telomere maintenance"/>
    <property type="evidence" value="ECO:0007669"/>
    <property type="project" value="TreeGrafter"/>
</dbReference>
<dbReference type="GO" id="GO:0000014">
    <property type="term" value="F:single-stranded DNA endodeoxyribonuclease activity"/>
    <property type="evidence" value="ECO:0007669"/>
    <property type="project" value="TreeGrafter"/>
</dbReference>
<evidence type="ECO:0000259" key="21">
    <source>
        <dbReference type="SMART" id="SM01347"/>
    </source>
</evidence>
<dbReference type="Pfam" id="PF04152">
    <property type="entry name" value="Mre11_DNA_bind"/>
    <property type="match status" value="1"/>
</dbReference>
<feature type="domain" description="Mre11 DNA-binding" evidence="21">
    <location>
        <begin position="290"/>
        <end position="468"/>
    </location>
</feature>
<dbReference type="SUPFAM" id="SSF56300">
    <property type="entry name" value="Metallo-dependent phosphatases"/>
    <property type="match status" value="1"/>
</dbReference>
<evidence type="ECO:0000256" key="13">
    <source>
        <dbReference type="ARBA" id="ARBA00023211"/>
    </source>
</evidence>
<dbReference type="AlphaFoldDB" id="A0AAD9Z7E5"/>
<evidence type="ECO:0000313" key="22">
    <source>
        <dbReference type="EMBL" id="KAK3172296.1"/>
    </source>
</evidence>
<feature type="compositionally biased region" description="Low complexity" evidence="20">
    <location>
        <begin position="704"/>
        <end position="715"/>
    </location>
</feature>
<evidence type="ECO:0000256" key="15">
    <source>
        <dbReference type="ARBA" id="ARBA00023254"/>
    </source>
</evidence>
<dbReference type="PANTHER" id="PTHR10139">
    <property type="entry name" value="DOUBLE-STRAND BREAK REPAIR PROTEIN MRE11"/>
    <property type="match status" value="1"/>
</dbReference>
<feature type="region of interest" description="Disordered" evidence="20">
    <location>
        <begin position="525"/>
        <end position="546"/>
    </location>
</feature>
<feature type="compositionally biased region" description="Low complexity" evidence="20">
    <location>
        <begin position="584"/>
        <end position="599"/>
    </location>
</feature>
<dbReference type="GO" id="GO:0008296">
    <property type="term" value="F:3'-5'-DNA exonuclease activity"/>
    <property type="evidence" value="ECO:0007669"/>
    <property type="project" value="InterPro"/>
</dbReference>
<keyword evidence="7" id="KW-0479">Metal-binding</keyword>
<sequence>MPGLTSADTIRILISTDNHVGYAERDAIRGEDSWKSFHEVMCLAKEKDVDMVLLAGDLFHDNKPSRKSMFNVMRSLRINCYGEKPCELEMLSDGSEVFQGAFDHVNYEDPDINVAIPVFSIHGNHDDPSGEGHLAALDLLQAAGLVNYYGRTPESDNIQIKPVLLQKGNTKLALYGMSNVRDERLFRTFRDGKVKFFQPGTQKKDWFNLMSVHQNRHAYTDTGYLPESFLPEFLDLVIWGHEHECLIDPKYNAEMNFHVVQPGSSVATSLMPGEAVPKHVAVLSVTGRDFKVDTVRLKSVRPFVMREIVLAEEKEAVRLAKKANNRSELTRFLEGIVEAMIQQANKEWEDAQGDEERDEDEEIPKPLIRLRVEYTAPEGGNFDCENPQRFSNRFQGKVANVNDVVQFHRKKAGGARRANNAPEMPEEAALASLAIDTVKVEKLVREFLTAQSLTILPQNSFGDAVSQFVDKDDKHAMELFVSENLTKQVESLMEMDNVDEDNIRERMEEEKSHLEELFASGHLAKLRKAKRKPRPANWDSDLNGAWDDQPAAIIRSDLEDEEDFEASRPASKPTTNGRVKVAPKKASAPAKKAAPPAKNSRSKKKVVESESEEEDEDMVMLDSDDDESQLFVKPEPPTRGSKKPAPVKAPATKRAPTRGAAASQASKQSQLNFSQPATQSRGKTKKAQEVSDDDISDDDDAFEPAPSARSTRSRR</sequence>
<keyword evidence="8 17" id="KW-0255">Endonuclease</keyword>
<accession>A0AAD9Z7E5</accession>
<dbReference type="GO" id="GO:0097552">
    <property type="term" value="P:mitochondrial double-strand break repair via homologous recombination"/>
    <property type="evidence" value="ECO:0007669"/>
    <property type="project" value="TreeGrafter"/>
</dbReference>
<keyword evidence="6 17" id="KW-0540">Nuclease</keyword>
<evidence type="ECO:0000256" key="16">
    <source>
        <dbReference type="ARBA" id="ARBA00064981"/>
    </source>
</evidence>
<dbReference type="SMART" id="SM01347">
    <property type="entry name" value="Mre11_DNA_bind"/>
    <property type="match status" value="1"/>
</dbReference>
<evidence type="ECO:0000256" key="11">
    <source>
        <dbReference type="ARBA" id="ARBA00022839"/>
    </source>
</evidence>
<evidence type="ECO:0000256" key="8">
    <source>
        <dbReference type="ARBA" id="ARBA00022759"/>
    </source>
</evidence>
<dbReference type="Proteomes" id="UP001276659">
    <property type="component" value="Unassembled WGS sequence"/>
</dbReference>
<evidence type="ECO:0000256" key="9">
    <source>
        <dbReference type="ARBA" id="ARBA00022763"/>
    </source>
</evidence>
<dbReference type="InterPro" id="IPR003701">
    <property type="entry name" value="Mre11"/>
</dbReference>
<dbReference type="GO" id="GO:0000724">
    <property type="term" value="P:double-strand break repair via homologous recombination"/>
    <property type="evidence" value="ECO:0007669"/>
    <property type="project" value="TreeGrafter"/>
</dbReference>
<dbReference type="GO" id="GO:0030145">
    <property type="term" value="F:manganese ion binding"/>
    <property type="evidence" value="ECO:0007669"/>
    <property type="project" value="UniProtKB-UniRule"/>
</dbReference>
<evidence type="ECO:0000256" key="14">
    <source>
        <dbReference type="ARBA" id="ARBA00023242"/>
    </source>
</evidence>
<keyword evidence="23" id="KW-1185">Reference proteome</keyword>
<dbReference type="InterPro" id="IPR029052">
    <property type="entry name" value="Metallo-depent_PP-like"/>
</dbReference>
<feature type="region of interest" description="Disordered" evidence="20">
    <location>
        <begin position="560"/>
        <end position="715"/>
    </location>
</feature>
<dbReference type="GO" id="GO:0030870">
    <property type="term" value="C:Mre11 complex"/>
    <property type="evidence" value="ECO:0007669"/>
    <property type="project" value="UniProtKB-UniRule"/>
</dbReference>
<feature type="active site" description="Proton donor" evidence="18">
    <location>
        <position position="125"/>
    </location>
</feature>
<gene>
    <name evidence="22" type="primary">MUS23</name>
    <name evidence="22" type="ORF">OEA41_005617</name>
</gene>
<dbReference type="GO" id="GO:0031573">
    <property type="term" value="P:mitotic intra-S DNA damage checkpoint signaling"/>
    <property type="evidence" value="ECO:0007669"/>
    <property type="project" value="TreeGrafter"/>
</dbReference>
<evidence type="ECO:0000256" key="10">
    <source>
        <dbReference type="ARBA" id="ARBA00022801"/>
    </source>
</evidence>
<comment type="function">
    <text evidence="17">Core component of the MRN complex, which plays a central role in double-strand break (DSB) repair, DNA recombination, maintenance of telomere integrity and meiosis. The MRN complex is involved in the repair of DNA double-strand breaks (DSBs) via homologous recombination (HR), an error-free mechanism which primarily occurs during S and G2 phases. The complex (1) mediates the end resection of damaged DNA, which generates proper single-stranded DNA, a key initial steps in HR, and is (2) required for the recruitment of other repair factors and efficient activation of ATM and ATR upon DNA damage. Within the MRN complex, MRE11 possesses both single-strand endonuclease activity and double-strand-specific 3'-5' exonuclease activity. MRE11 first endonucleolytically cleaves the 5' strand at DNA DSB ends to prevent non-homologous end joining (NHEJ) and licence HR. It then generates a single-stranded DNA gap via 3' to 5' exonucleolytic degradation, which is required for single-strand invasion and recombination.</text>
</comment>
<dbReference type="Gene3D" id="3.60.21.10">
    <property type="match status" value="1"/>
</dbReference>
<dbReference type="PIRSF" id="PIRSF000882">
    <property type="entry name" value="DSB_repair_MRE11"/>
    <property type="match status" value="1"/>
</dbReference>
<evidence type="ECO:0000256" key="17">
    <source>
        <dbReference type="PIRNR" id="PIRNR000882"/>
    </source>
</evidence>
<dbReference type="Pfam" id="PF00149">
    <property type="entry name" value="Metallophos"/>
    <property type="match status" value="1"/>
</dbReference>
<dbReference type="CDD" id="cd00840">
    <property type="entry name" value="MPP_Mre11_N"/>
    <property type="match status" value="1"/>
</dbReference>
<dbReference type="EMBL" id="JASNWA010000007">
    <property type="protein sequence ID" value="KAK3172296.1"/>
    <property type="molecule type" value="Genomic_DNA"/>
</dbReference>
<evidence type="ECO:0000256" key="19">
    <source>
        <dbReference type="RuleBase" id="RU003447"/>
    </source>
</evidence>
<keyword evidence="13 17" id="KW-0464">Manganese</keyword>
<reference evidence="22" key="1">
    <citation type="submission" date="2022-11" db="EMBL/GenBank/DDBJ databases">
        <title>Chromosomal genome sequence assembly and mating type (MAT) locus characterization of the leprose asexual lichenized fungus Lepraria neglecta (Nyl.) Erichsen.</title>
        <authorList>
            <person name="Allen J.L."/>
            <person name="Pfeffer B."/>
        </authorList>
    </citation>
    <scope>NUCLEOTIDE SEQUENCE</scope>
    <source>
        <strain evidence="22">Allen 5258</strain>
    </source>
</reference>
<feature type="compositionally biased region" description="Acidic residues" evidence="20">
    <location>
        <begin position="609"/>
        <end position="628"/>
    </location>
</feature>
<dbReference type="InterPro" id="IPR004843">
    <property type="entry name" value="Calcineurin-like_PHP"/>
</dbReference>
<keyword evidence="11 17" id="KW-0269">Exonuclease</keyword>
<evidence type="ECO:0000256" key="6">
    <source>
        <dbReference type="ARBA" id="ARBA00022722"/>
    </source>
</evidence>
<comment type="cofactor">
    <cofactor evidence="1 17">
        <name>Mn(2+)</name>
        <dbReference type="ChEBI" id="CHEBI:29035"/>
    </cofactor>
</comment>
<evidence type="ECO:0000256" key="12">
    <source>
        <dbReference type="ARBA" id="ARBA00023204"/>
    </source>
</evidence>
<protein>
    <recommendedName>
        <fullName evidence="17">Double-strand break repair protein</fullName>
    </recommendedName>
</protein>
<evidence type="ECO:0000256" key="3">
    <source>
        <dbReference type="ARBA" id="ARBA00004286"/>
    </source>
</evidence>
<feature type="compositionally biased region" description="Basic residues" evidence="20">
    <location>
        <begin position="525"/>
        <end position="534"/>
    </location>
</feature>
<keyword evidence="15 17" id="KW-0469">Meiosis</keyword>
<feature type="compositionally biased region" description="Low complexity" evidence="20">
    <location>
        <begin position="643"/>
        <end position="670"/>
    </location>
</feature>
<evidence type="ECO:0000256" key="2">
    <source>
        <dbReference type="ARBA" id="ARBA00004123"/>
    </source>
</evidence>
<keyword evidence="12 17" id="KW-0234">DNA repair</keyword>
<dbReference type="Gene3D" id="3.30.110.110">
    <property type="entry name" value="Mre11, capping domain"/>
    <property type="match status" value="1"/>
</dbReference>
<proteinExistence type="inferred from homology"/>
<keyword evidence="9 17" id="KW-0227">DNA damage</keyword>
<evidence type="ECO:0000256" key="1">
    <source>
        <dbReference type="ARBA" id="ARBA00001936"/>
    </source>
</evidence>
<dbReference type="InterPro" id="IPR038487">
    <property type="entry name" value="Mre11_capping_dom"/>
</dbReference>
<name>A0AAD9Z7E5_9LECA</name>
<dbReference type="GO" id="GO:0042138">
    <property type="term" value="P:meiotic DNA double-strand break formation"/>
    <property type="evidence" value="ECO:0007669"/>
    <property type="project" value="TreeGrafter"/>
</dbReference>
<dbReference type="InterPro" id="IPR041796">
    <property type="entry name" value="Mre11_N"/>
</dbReference>
<evidence type="ECO:0000313" key="23">
    <source>
        <dbReference type="Proteomes" id="UP001276659"/>
    </source>
</evidence>
<dbReference type="FunFam" id="3.60.21.10:FF:000011">
    <property type="entry name" value="Double-strand break repair protein"/>
    <property type="match status" value="1"/>
</dbReference>
<comment type="caution">
    <text evidence="22">The sequence shown here is derived from an EMBL/GenBank/DDBJ whole genome shotgun (WGS) entry which is preliminary data.</text>
</comment>
<evidence type="ECO:0000256" key="4">
    <source>
        <dbReference type="ARBA" id="ARBA00009028"/>
    </source>
</evidence>
<feature type="compositionally biased region" description="Polar residues" evidence="20">
    <location>
        <begin position="671"/>
        <end position="681"/>
    </location>
</feature>
<dbReference type="NCBIfam" id="TIGR00583">
    <property type="entry name" value="mre11"/>
    <property type="match status" value="1"/>
</dbReference>
<evidence type="ECO:0000256" key="20">
    <source>
        <dbReference type="SAM" id="MobiDB-lite"/>
    </source>
</evidence>
<comment type="subcellular location">
    <subcellularLocation>
        <location evidence="3">Chromosome</location>
    </subcellularLocation>
    <subcellularLocation>
        <location evidence="2 17">Nucleus</location>
    </subcellularLocation>
</comment>
<organism evidence="22 23">
    <name type="scientific">Lepraria neglecta</name>
    <dbReference type="NCBI Taxonomy" id="209136"/>
    <lineage>
        <taxon>Eukaryota</taxon>
        <taxon>Fungi</taxon>
        <taxon>Dikarya</taxon>
        <taxon>Ascomycota</taxon>
        <taxon>Pezizomycotina</taxon>
        <taxon>Lecanoromycetes</taxon>
        <taxon>OSLEUM clade</taxon>
        <taxon>Lecanoromycetidae</taxon>
        <taxon>Lecanorales</taxon>
        <taxon>Lecanorineae</taxon>
        <taxon>Stereocaulaceae</taxon>
        <taxon>Lepraria</taxon>
    </lineage>
</organism>
<keyword evidence="14 17" id="KW-0539">Nucleus</keyword>
<dbReference type="GO" id="GO:0035861">
    <property type="term" value="C:site of double-strand break"/>
    <property type="evidence" value="ECO:0007669"/>
    <property type="project" value="TreeGrafter"/>
</dbReference>
<evidence type="ECO:0000256" key="5">
    <source>
        <dbReference type="ARBA" id="ARBA00022454"/>
    </source>
</evidence>
<evidence type="ECO:0000256" key="18">
    <source>
        <dbReference type="PIRSR" id="PIRSR000882-1"/>
    </source>
</evidence>
<feature type="compositionally biased region" description="Acidic residues" evidence="20">
    <location>
        <begin position="690"/>
        <end position="702"/>
    </location>
</feature>
<dbReference type="GO" id="GO:0007095">
    <property type="term" value="P:mitotic G2 DNA damage checkpoint signaling"/>
    <property type="evidence" value="ECO:0007669"/>
    <property type="project" value="TreeGrafter"/>
</dbReference>
<dbReference type="GO" id="GO:0006303">
    <property type="term" value="P:double-strand break repair via nonhomologous end joining"/>
    <property type="evidence" value="ECO:0007669"/>
    <property type="project" value="TreeGrafter"/>
</dbReference>